<dbReference type="AlphaFoldDB" id="A0A1J5SR78"/>
<protein>
    <submittedName>
        <fullName evidence="1">Uncharacterized protein</fullName>
    </submittedName>
</protein>
<organism evidence="1">
    <name type="scientific">mine drainage metagenome</name>
    <dbReference type="NCBI Taxonomy" id="410659"/>
    <lineage>
        <taxon>unclassified sequences</taxon>
        <taxon>metagenomes</taxon>
        <taxon>ecological metagenomes</taxon>
    </lineage>
</organism>
<comment type="caution">
    <text evidence="1">The sequence shown here is derived from an EMBL/GenBank/DDBJ whole genome shotgun (WGS) entry which is preliminary data.</text>
</comment>
<proteinExistence type="predicted"/>
<name>A0A1J5SR78_9ZZZZ</name>
<accession>A0A1J5SR78</accession>
<dbReference type="EMBL" id="MLJW01000021">
    <property type="protein sequence ID" value="OIR10943.1"/>
    <property type="molecule type" value="Genomic_DNA"/>
</dbReference>
<reference evidence="1" key="1">
    <citation type="submission" date="2016-10" db="EMBL/GenBank/DDBJ databases">
        <title>Sequence of Gallionella enrichment culture.</title>
        <authorList>
            <person name="Poehlein A."/>
            <person name="Muehling M."/>
            <person name="Daniel R."/>
        </authorList>
    </citation>
    <scope>NUCLEOTIDE SEQUENCE</scope>
</reference>
<gene>
    <name evidence="1" type="ORF">GALL_71110</name>
</gene>
<evidence type="ECO:0000313" key="1">
    <source>
        <dbReference type="EMBL" id="OIR10943.1"/>
    </source>
</evidence>
<sequence>MLYLVGSIMRVGQPVEEKDRETGKISIVCKMQLQHQESSEPNSDIKIENIKIKSEPGAPLTQAEAFRKCVNQNVQIPVRTWSQGGKSGYWLEKGVLPTVQQSKAAA</sequence>